<dbReference type="AlphaFoldDB" id="A0ABD3M4I9"/>
<dbReference type="EMBL" id="JALLBG020000215">
    <property type="protein sequence ID" value="KAL3758949.1"/>
    <property type="molecule type" value="Genomic_DNA"/>
</dbReference>
<protein>
    <submittedName>
        <fullName evidence="2">Uncharacterized protein</fullName>
    </submittedName>
</protein>
<comment type="caution">
    <text evidence="2">The sequence shown here is derived from an EMBL/GenBank/DDBJ whole genome shotgun (WGS) entry which is preliminary data.</text>
</comment>
<accession>A0ABD3M4I9</accession>
<feature type="compositionally biased region" description="Polar residues" evidence="1">
    <location>
        <begin position="388"/>
        <end position="398"/>
    </location>
</feature>
<proteinExistence type="predicted"/>
<dbReference type="Proteomes" id="UP001530293">
    <property type="component" value="Unassembled WGS sequence"/>
</dbReference>
<feature type="region of interest" description="Disordered" evidence="1">
    <location>
        <begin position="355"/>
        <end position="414"/>
    </location>
</feature>
<gene>
    <name evidence="2" type="ORF">ACHAWU_003020</name>
</gene>
<reference evidence="2 3" key="1">
    <citation type="submission" date="2024-10" db="EMBL/GenBank/DDBJ databases">
        <title>Updated reference genomes for cyclostephanoid diatoms.</title>
        <authorList>
            <person name="Roberts W.R."/>
            <person name="Alverson A.J."/>
        </authorList>
    </citation>
    <scope>NUCLEOTIDE SEQUENCE [LARGE SCALE GENOMIC DNA]</scope>
    <source>
        <strain evidence="2 3">AJA232-27</strain>
    </source>
</reference>
<evidence type="ECO:0000256" key="1">
    <source>
        <dbReference type="SAM" id="MobiDB-lite"/>
    </source>
</evidence>
<evidence type="ECO:0000313" key="3">
    <source>
        <dbReference type="Proteomes" id="UP001530293"/>
    </source>
</evidence>
<sequence>MTTNRSAVPVPCRSRIRCCPRGGIPGADENGRRRRIKPLHHVHLVLLMTLALLPPTSHAYLGPTHCVKPGTSAASVLTSSAATIQSSATSSSSTSAAVTKMGYSSYNHLLFDLISLYNDYQSGIEPIPDERLTFTLCPNKVIDLDDSTLPLGYIPIHVPRTTIQCGIDGNRSNNCIIRGGGKRNSQSTSWNINRGEHAYKNNEFGILGGGEENVAQIYVYGESAYEITLKGLTMDNSITEEEMRLYQEYMAHFDSSGGTSGGSNGGKERRKLNTTMVERYTQVDDIEENLHTAIGGSGGKIHGVQPAQRLTSVAVRGKGYGHDAGPRLITIEDCKFTYHQGYAILVSPGIQGPDVPLAPEFKGPPSTSSESALSSSQSQPLAPSASLTESQLGQSTLNEPAAGGGTRTNQRTLNLLNNRNTLDEHRVKIINSDFVNNISSDNIAGLISSAYSLSISNCLFERNSARAIVFVYNHEAVVGNTMFVENTVEISTVIMQTPKGQGMKEPTSNGGGKTSIANANIASAMDASHIVERSCFLGSHVGMSNVLVTDATDSGFTQRENHGRGTVYAWASKCEDGAAEKVGNDCNVNDNCVGMCVPFTSEECMADRVVTSKEYELFMNDAYNSRRGSGWRIVLGVTLVVFPFISFF</sequence>
<evidence type="ECO:0000313" key="2">
    <source>
        <dbReference type="EMBL" id="KAL3758949.1"/>
    </source>
</evidence>
<organism evidence="2 3">
    <name type="scientific">Discostella pseudostelligera</name>
    <dbReference type="NCBI Taxonomy" id="259834"/>
    <lineage>
        <taxon>Eukaryota</taxon>
        <taxon>Sar</taxon>
        <taxon>Stramenopiles</taxon>
        <taxon>Ochrophyta</taxon>
        <taxon>Bacillariophyta</taxon>
        <taxon>Coscinodiscophyceae</taxon>
        <taxon>Thalassiosirophycidae</taxon>
        <taxon>Stephanodiscales</taxon>
        <taxon>Stephanodiscaceae</taxon>
        <taxon>Discostella</taxon>
    </lineage>
</organism>
<keyword evidence="3" id="KW-1185">Reference proteome</keyword>
<feature type="compositionally biased region" description="Low complexity" evidence="1">
    <location>
        <begin position="364"/>
        <end position="387"/>
    </location>
</feature>
<name>A0ABD3M4I9_9STRA</name>